<feature type="compositionally biased region" description="Basic and acidic residues" evidence="1">
    <location>
        <begin position="321"/>
        <end position="330"/>
    </location>
</feature>
<dbReference type="PANTHER" id="PTHR14628:SF1">
    <property type="entry name" value="BEN DOMAIN-CONTAINING PROTEIN 5"/>
    <property type="match status" value="1"/>
</dbReference>
<dbReference type="AlphaFoldDB" id="A0A9P0AGT6"/>
<feature type="domain" description="BEN" evidence="2">
    <location>
        <begin position="376"/>
        <end position="499"/>
    </location>
</feature>
<feature type="region of interest" description="Disordered" evidence="1">
    <location>
        <begin position="292"/>
        <end position="350"/>
    </location>
</feature>
<evidence type="ECO:0000313" key="3">
    <source>
        <dbReference type="EMBL" id="CAH0391254.1"/>
    </source>
</evidence>
<sequence length="507" mass="57103">MSPRAEPYAHVKFLCDGIEESVPCSFIKDYATRKCELGEERLVFWSKDKTETPSIISRREGFIADVENTKSKACVIAVRTSKSQTAGYYRAVILSLADSEEALKVLKAQKRMKYPTAKARQAKNNNVHNNPIKKPAKKNQAKKVIKGATNANLEFLDKIFSPLDSDTLMDDSQYLEPQSSQLIGSATNANLDILQQQSPPTSPSLLDGERQPLREVTNCRNNIANRVRTKKQPVQYHLSDEDSNDSSGSEIGPTTWLKQRITELKQELQNRDNKIKFLSCRLDENNSLEMREDDLNNHDGEDENDPLLQNVENADQGGSKENQEELRHEPTVNVINGNENEPSPDGKENSINNAVAQNQVILEGPAPEDNQTPPSDQDILLNAPLNDWKLSEDLLELIEYDISNSKDNGDSLFVKAVAMRIFGRYVLASSSITGQPPKWAPEAQPRPRLNETKMEYIRSLLLKRIERSDPAIEPKAKKARMSQVNKYLREKINSLRAANRKAAKQQP</sequence>
<evidence type="ECO:0000259" key="2">
    <source>
        <dbReference type="PROSITE" id="PS51457"/>
    </source>
</evidence>
<dbReference type="PROSITE" id="PS51457">
    <property type="entry name" value="BEN"/>
    <property type="match status" value="1"/>
</dbReference>
<name>A0A9P0AGT6_BEMTA</name>
<dbReference type="GO" id="GO:0045892">
    <property type="term" value="P:negative regulation of DNA-templated transcription"/>
    <property type="evidence" value="ECO:0007669"/>
    <property type="project" value="InterPro"/>
</dbReference>
<dbReference type="EMBL" id="OU963867">
    <property type="protein sequence ID" value="CAH0391254.1"/>
    <property type="molecule type" value="Genomic_DNA"/>
</dbReference>
<organism evidence="3 4">
    <name type="scientific">Bemisia tabaci</name>
    <name type="common">Sweetpotato whitefly</name>
    <name type="synonym">Aleurodes tabaci</name>
    <dbReference type="NCBI Taxonomy" id="7038"/>
    <lineage>
        <taxon>Eukaryota</taxon>
        <taxon>Metazoa</taxon>
        <taxon>Ecdysozoa</taxon>
        <taxon>Arthropoda</taxon>
        <taxon>Hexapoda</taxon>
        <taxon>Insecta</taxon>
        <taxon>Pterygota</taxon>
        <taxon>Neoptera</taxon>
        <taxon>Paraneoptera</taxon>
        <taxon>Hemiptera</taxon>
        <taxon>Sternorrhyncha</taxon>
        <taxon>Aleyrodoidea</taxon>
        <taxon>Aleyrodidae</taxon>
        <taxon>Aleyrodinae</taxon>
        <taxon>Bemisia</taxon>
    </lineage>
</organism>
<reference evidence="3" key="1">
    <citation type="submission" date="2021-12" db="EMBL/GenBank/DDBJ databases">
        <authorList>
            <person name="King R."/>
        </authorList>
    </citation>
    <scope>NUCLEOTIDE SEQUENCE</scope>
</reference>
<protein>
    <recommendedName>
        <fullName evidence="2">BEN domain-containing protein</fullName>
    </recommendedName>
</protein>
<evidence type="ECO:0000313" key="4">
    <source>
        <dbReference type="Proteomes" id="UP001152759"/>
    </source>
</evidence>
<keyword evidence="4" id="KW-1185">Reference proteome</keyword>
<gene>
    <name evidence="3" type="ORF">BEMITA_LOCUS9892</name>
</gene>
<dbReference type="GO" id="GO:0003677">
    <property type="term" value="F:DNA binding"/>
    <property type="evidence" value="ECO:0007669"/>
    <property type="project" value="InterPro"/>
</dbReference>
<dbReference type="InterPro" id="IPR018379">
    <property type="entry name" value="BEN_domain"/>
</dbReference>
<evidence type="ECO:0000256" key="1">
    <source>
        <dbReference type="SAM" id="MobiDB-lite"/>
    </source>
</evidence>
<proteinExistence type="predicted"/>
<accession>A0A9P0AGT6</accession>
<feature type="region of interest" description="Disordered" evidence="1">
    <location>
        <begin position="228"/>
        <end position="253"/>
    </location>
</feature>
<dbReference type="PANTHER" id="PTHR14628">
    <property type="entry name" value="BEN DOMAIN-CONTAINING PROTEIN 5"/>
    <property type="match status" value="1"/>
</dbReference>
<dbReference type="Proteomes" id="UP001152759">
    <property type="component" value="Chromosome 6"/>
</dbReference>
<dbReference type="Gene3D" id="1.10.10.2590">
    <property type="entry name" value="BEN domain"/>
    <property type="match status" value="1"/>
</dbReference>
<dbReference type="InterPro" id="IPR040391">
    <property type="entry name" value="BEND5"/>
</dbReference>
<dbReference type="Pfam" id="PF10523">
    <property type="entry name" value="BEN"/>
    <property type="match status" value="1"/>
</dbReference>